<organism evidence="3 4">
    <name type="scientific">Natronoglomus mannanivorans</name>
    <dbReference type="NCBI Taxonomy" id="2979990"/>
    <lineage>
        <taxon>Archaea</taxon>
        <taxon>Methanobacteriati</taxon>
        <taxon>Methanobacteriota</taxon>
        <taxon>Stenosarchaea group</taxon>
        <taxon>Halobacteria</taxon>
        <taxon>Halobacteriales</taxon>
        <taxon>Natrialbaceae</taxon>
        <taxon>Natronoglomus</taxon>
    </lineage>
</organism>
<proteinExistence type="predicted"/>
<dbReference type="Proteomes" id="UP001321018">
    <property type="component" value="Unassembled WGS sequence"/>
</dbReference>
<evidence type="ECO:0000313" key="4">
    <source>
        <dbReference type="Proteomes" id="UP001321018"/>
    </source>
</evidence>
<evidence type="ECO:0000259" key="2">
    <source>
        <dbReference type="Pfam" id="PF03417"/>
    </source>
</evidence>
<dbReference type="PANTHER" id="PTHR34180:SF1">
    <property type="entry name" value="BETA-ALANYL-DOPAMINE_CARCININE HYDROLASE"/>
    <property type="match status" value="1"/>
</dbReference>
<accession>A0AAP2Z1Y6</accession>
<dbReference type="InterPro" id="IPR047794">
    <property type="entry name" value="C45_proenzyme-like"/>
</dbReference>
<evidence type="ECO:0000313" key="3">
    <source>
        <dbReference type="EMBL" id="MCU4743626.1"/>
    </source>
</evidence>
<dbReference type="Gene3D" id="3.60.60.10">
    <property type="entry name" value="Penicillin V Acylase, Chain A"/>
    <property type="match status" value="1"/>
</dbReference>
<comment type="caution">
    <text evidence="3">The sequence shown here is derived from an EMBL/GenBank/DDBJ whole genome shotgun (WGS) entry which is preliminary data.</text>
</comment>
<dbReference type="AlphaFoldDB" id="A0AAP2Z1Y6"/>
<dbReference type="Pfam" id="PF03417">
    <property type="entry name" value="AAT"/>
    <property type="match status" value="1"/>
</dbReference>
<dbReference type="RefSeq" id="WP_338005443.1">
    <property type="nucleotide sequence ID" value="NZ_JAOPKA010000017.1"/>
</dbReference>
<dbReference type="InterPro" id="IPR005079">
    <property type="entry name" value="Peptidase_C45_hydrolase"/>
</dbReference>
<feature type="compositionally biased region" description="Basic residues" evidence="1">
    <location>
        <begin position="98"/>
        <end position="110"/>
    </location>
</feature>
<gene>
    <name evidence="3" type="ORF">OB960_19770</name>
</gene>
<dbReference type="NCBIfam" id="NF040521">
    <property type="entry name" value="C45_proenzyme"/>
    <property type="match status" value="1"/>
</dbReference>
<sequence>MDDEFRELGRRRGRLQREAIEWAVDEIDELCADTGIDRTPLVENAEATLENVPSRHRAAFEGMAEVLDVGRDLYAAYAFSFSDLAGELADANASGGRSRARSRSSGRHSRHASDGCTNVLVADSHTATEGALAFKNRDIVGRGIRPVAIVEQPAIGPYHGYITVDTCGTVLLYKGANDAGLVAANTHIDVTRDEVGPDEAVRNGTVVRRILEECSTVGEARALVESYPPRLFTGHSLLLADAEESLLLEVDPISESVQPVDEPVVARTNHFLESESPVPISSEERLERARALLSTTEWPYSRDDLRRVSNDHEYVPGEYSICRHAGENAADPEAFGQETTVSASLFEGGEAAVDAAIGYPCLDGFARYELGGDVPEDLLSGRRWLEQVPPIRQKQKVLVRG</sequence>
<dbReference type="EMBL" id="JAOPKA010000017">
    <property type="protein sequence ID" value="MCU4743626.1"/>
    <property type="molecule type" value="Genomic_DNA"/>
</dbReference>
<feature type="region of interest" description="Disordered" evidence="1">
    <location>
        <begin position="92"/>
        <end position="113"/>
    </location>
</feature>
<protein>
    <submittedName>
        <fullName evidence="3">C45 family peptidase</fullName>
    </submittedName>
</protein>
<dbReference type="PANTHER" id="PTHR34180">
    <property type="entry name" value="PEPTIDASE C45"/>
    <property type="match status" value="1"/>
</dbReference>
<feature type="domain" description="Peptidase C45 hydrolase" evidence="2">
    <location>
        <begin position="130"/>
        <end position="324"/>
    </location>
</feature>
<dbReference type="InterPro" id="IPR047801">
    <property type="entry name" value="Peptidase_C45"/>
</dbReference>
<evidence type="ECO:0000256" key="1">
    <source>
        <dbReference type="SAM" id="MobiDB-lite"/>
    </source>
</evidence>
<reference evidence="3" key="1">
    <citation type="submission" date="2022-09" db="EMBL/GenBank/DDBJ databases">
        <title>Enrichment on poylsaccharides allowed isolation of novel metabolic and taxonomic groups of Haloarchaea.</title>
        <authorList>
            <person name="Sorokin D.Y."/>
            <person name="Elcheninov A.G."/>
            <person name="Khizhniak T.V."/>
            <person name="Kolganova T.V."/>
            <person name="Kublanov I.V."/>
        </authorList>
    </citation>
    <scope>NUCLEOTIDE SEQUENCE</scope>
    <source>
        <strain evidence="3">AArc-xg1-1</strain>
    </source>
</reference>
<name>A0AAP2Z1Y6_9EURY</name>